<dbReference type="Proteomes" id="UP000177135">
    <property type="component" value="Unassembled WGS sequence"/>
</dbReference>
<dbReference type="Pfam" id="PF12686">
    <property type="entry name" value="DUF3800"/>
    <property type="match status" value="1"/>
</dbReference>
<dbReference type="EMBL" id="MFEC01000001">
    <property type="protein sequence ID" value="OGE72132.1"/>
    <property type="molecule type" value="Genomic_DNA"/>
</dbReference>
<evidence type="ECO:0008006" key="3">
    <source>
        <dbReference type="Google" id="ProtNLM"/>
    </source>
</evidence>
<reference evidence="1 2" key="1">
    <citation type="journal article" date="2016" name="Nat. Commun.">
        <title>Thousands of microbial genomes shed light on interconnected biogeochemical processes in an aquifer system.</title>
        <authorList>
            <person name="Anantharaman K."/>
            <person name="Brown C.T."/>
            <person name="Hug L.A."/>
            <person name="Sharon I."/>
            <person name="Castelle C.J."/>
            <person name="Probst A.J."/>
            <person name="Thomas B.C."/>
            <person name="Singh A."/>
            <person name="Wilkins M.J."/>
            <person name="Karaoz U."/>
            <person name="Brodie E.L."/>
            <person name="Williams K.H."/>
            <person name="Hubbard S.S."/>
            <person name="Banfield J.F."/>
        </authorList>
    </citation>
    <scope>NUCLEOTIDE SEQUENCE [LARGE SCALE GENOMIC DNA]</scope>
</reference>
<organism evidence="1 2">
    <name type="scientific">Candidatus Daviesbacteria bacterium RIFOXYD1_FULL_41_10</name>
    <dbReference type="NCBI Taxonomy" id="1797801"/>
    <lineage>
        <taxon>Bacteria</taxon>
        <taxon>Candidatus Daviesiibacteriota</taxon>
    </lineage>
</organism>
<comment type="caution">
    <text evidence="1">The sequence shown here is derived from an EMBL/GenBank/DDBJ whole genome shotgun (WGS) entry which is preliminary data.</text>
</comment>
<gene>
    <name evidence="1" type="ORF">A2617_02990</name>
</gene>
<dbReference type="AlphaFoldDB" id="A0A1F5N3J9"/>
<sequence>MVSQKLYCYVDETGQDTKGALFVVSVAVTKKDRDELRELLAKLEKASGKGKTKWVRTRKEFKIAYLEKILTQKDFRHKIFFSLSKETKTYREITLVTIASAITASKDEENYEALVFIDGLQKSEVKKVATGLRRIGVHTEKVRGLRDESDEFIRLMDTIAGLIRENEEGIEYARKLYKLGLENKTLTTV</sequence>
<accession>A0A1F5N3J9</accession>
<evidence type="ECO:0000313" key="2">
    <source>
        <dbReference type="Proteomes" id="UP000177135"/>
    </source>
</evidence>
<name>A0A1F5N3J9_9BACT</name>
<dbReference type="InterPro" id="IPR024524">
    <property type="entry name" value="DUF3800"/>
</dbReference>
<proteinExistence type="predicted"/>
<protein>
    <recommendedName>
        <fullName evidence="3">DUF3800 domain-containing protein</fullName>
    </recommendedName>
</protein>
<evidence type="ECO:0000313" key="1">
    <source>
        <dbReference type="EMBL" id="OGE72132.1"/>
    </source>
</evidence>